<keyword evidence="6" id="KW-0256">Endoplasmic reticulum</keyword>
<dbReference type="Proteomes" id="UP000515154">
    <property type="component" value="Linkage group LG18"/>
</dbReference>
<dbReference type="InterPro" id="IPR005595">
    <property type="entry name" value="TRAP_alpha"/>
</dbReference>
<reference evidence="13" key="1">
    <citation type="submission" date="2025-08" db="UniProtKB">
        <authorList>
            <consortium name="RefSeq"/>
        </authorList>
    </citation>
    <scope>IDENTIFICATION</scope>
</reference>
<evidence type="ECO:0000256" key="7">
    <source>
        <dbReference type="ARBA" id="ARBA00022989"/>
    </source>
</evidence>
<evidence type="ECO:0000256" key="8">
    <source>
        <dbReference type="ARBA" id="ARBA00023136"/>
    </source>
</evidence>
<comment type="similarity">
    <text evidence="2">Belongs to the TRAP-alpha family.</text>
</comment>
<evidence type="ECO:0000313" key="12">
    <source>
        <dbReference type="Proteomes" id="UP000515154"/>
    </source>
</evidence>
<sequence length="305" mass="34198">MGRLLRNFFLFLLLVLPSTINFLNTGGCQNGLAMAEDADPVEGEEEEATVETDDGASEEAGTVETESAVSDKGEEEDDDDEKPLSASPFADTYILFIKPVTSTELPAGKPVRILVGFTNIGKNDFTVDTMEASLRYPQDFSFYIQNFTTVRYNQAIEPKRQASFEYEFIPNEALHARPFGLVVNINYQDAEGNFYQTAVFNETVNIVETDEGLDGETFFLYVFLAAVIVLILVGAQQLLASFGRKTRTVKPRVTVELGTEKNDVDYEWLPKEILQEMNRSPRRGTPKVSPRKRRQNKRFTGAGEE</sequence>
<dbReference type="KEGG" id="osn:115221523"/>
<evidence type="ECO:0000256" key="6">
    <source>
        <dbReference type="ARBA" id="ARBA00022824"/>
    </source>
</evidence>
<comment type="function">
    <text evidence="9">TRAP proteins are part of a complex whose function is to bind calcium to the ER membrane and thereby regulate the retention of ER resident proteins. May be involved in the recycling of the translocation apparatus after completion of the translocation process or may function as a membrane-bound chaperone facilitating folding of translocated proteins.</text>
</comment>
<evidence type="ECO:0000256" key="2">
    <source>
        <dbReference type="ARBA" id="ARBA00006776"/>
    </source>
</evidence>
<gene>
    <name evidence="13" type="primary">LOC115221523</name>
</gene>
<comment type="subunit">
    <text evidence="10">Heterotetramer of TRAP-alpha, TRAP-beta, TRAP-delta and TRAP-gamma. Interacts with palmitoylated calnexin (CALX), the interaction is required for efficient folding of glycosylated proteins.</text>
</comment>
<comment type="subcellular location">
    <subcellularLocation>
        <location evidence="1">Endoplasmic reticulum membrane</location>
        <topology evidence="1">Single-pass type I membrane protein</topology>
    </subcellularLocation>
</comment>
<dbReference type="RefSeq" id="XP_029647586.1">
    <property type="nucleotide sequence ID" value="XM_029791726.2"/>
</dbReference>
<keyword evidence="7" id="KW-1133">Transmembrane helix</keyword>
<name>A0A6P7TD94_9MOLL</name>
<keyword evidence="8" id="KW-0472">Membrane</keyword>
<evidence type="ECO:0000256" key="1">
    <source>
        <dbReference type="ARBA" id="ARBA00004115"/>
    </source>
</evidence>
<dbReference type="Pfam" id="PF03896">
    <property type="entry name" value="TRAP_alpha"/>
    <property type="match status" value="1"/>
</dbReference>
<evidence type="ECO:0000256" key="9">
    <source>
        <dbReference type="ARBA" id="ARBA00025620"/>
    </source>
</evidence>
<evidence type="ECO:0000256" key="10">
    <source>
        <dbReference type="ARBA" id="ARBA00025854"/>
    </source>
</evidence>
<accession>A0A6P7TD94</accession>
<evidence type="ECO:0000313" key="13">
    <source>
        <dbReference type="RefSeq" id="XP_029647586.1"/>
    </source>
</evidence>
<organism evidence="12 13">
    <name type="scientific">Octopus sinensis</name>
    <name type="common">East Asian common octopus</name>
    <dbReference type="NCBI Taxonomy" id="2607531"/>
    <lineage>
        <taxon>Eukaryota</taxon>
        <taxon>Metazoa</taxon>
        <taxon>Spiralia</taxon>
        <taxon>Lophotrochozoa</taxon>
        <taxon>Mollusca</taxon>
        <taxon>Cephalopoda</taxon>
        <taxon>Coleoidea</taxon>
        <taxon>Octopodiformes</taxon>
        <taxon>Octopoda</taxon>
        <taxon>Incirrata</taxon>
        <taxon>Octopodidae</taxon>
        <taxon>Octopus</taxon>
    </lineage>
</organism>
<dbReference type="AlphaFoldDB" id="A0A6P7TD94"/>
<dbReference type="PANTHER" id="PTHR12924">
    <property type="entry name" value="TRANSLOCON-ASSOCIATED PROTEIN, ALPHA SUBUNIT"/>
    <property type="match status" value="1"/>
</dbReference>
<keyword evidence="12" id="KW-1185">Reference proteome</keyword>
<proteinExistence type="inferred from homology"/>
<keyword evidence="5" id="KW-0732">Signal</keyword>
<dbReference type="PANTHER" id="PTHR12924:SF0">
    <property type="entry name" value="TRANSLOCON-ASSOCIATED PROTEIN SUBUNIT ALPHA"/>
    <property type="match status" value="1"/>
</dbReference>
<evidence type="ECO:0000256" key="11">
    <source>
        <dbReference type="ARBA" id="ARBA00031071"/>
    </source>
</evidence>
<protein>
    <recommendedName>
        <fullName evidence="3">Translocon-associated protein subunit alpha</fullName>
    </recommendedName>
    <alternativeName>
        <fullName evidence="11">Signal sequence receptor subunit alpha</fullName>
    </alternativeName>
</protein>
<dbReference type="GO" id="GO:0005789">
    <property type="term" value="C:endoplasmic reticulum membrane"/>
    <property type="evidence" value="ECO:0007669"/>
    <property type="project" value="UniProtKB-SubCell"/>
</dbReference>
<keyword evidence="4" id="KW-0812">Transmembrane</keyword>
<evidence type="ECO:0000256" key="4">
    <source>
        <dbReference type="ARBA" id="ARBA00022692"/>
    </source>
</evidence>
<evidence type="ECO:0000256" key="5">
    <source>
        <dbReference type="ARBA" id="ARBA00022729"/>
    </source>
</evidence>
<evidence type="ECO:0000256" key="3">
    <source>
        <dbReference type="ARBA" id="ARBA00020280"/>
    </source>
</evidence>